<evidence type="ECO:0000313" key="3">
    <source>
        <dbReference type="Proteomes" id="UP001501692"/>
    </source>
</evidence>
<dbReference type="GO" id="GO:0008168">
    <property type="term" value="F:methyltransferase activity"/>
    <property type="evidence" value="ECO:0007669"/>
    <property type="project" value="UniProtKB-KW"/>
</dbReference>
<dbReference type="GO" id="GO:0032259">
    <property type="term" value="P:methylation"/>
    <property type="evidence" value="ECO:0007669"/>
    <property type="project" value="UniProtKB-KW"/>
</dbReference>
<name>A0ABP9HIF5_9FLAO</name>
<dbReference type="Proteomes" id="UP001501692">
    <property type="component" value="Unassembled WGS sequence"/>
</dbReference>
<dbReference type="InterPro" id="IPR006342">
    <property type="entry name" value="FkbM_mtfrase"/>
</dbReference>
<evidence type="ECO:0000313" key="2">
    <source>
        <dbReference type="EMBL" id="GAA4971400.1"/>
    </source>
</evidence>
<reference evidence="3" key="1">
    <citation type="journal article" date="2019" name="Int. J. Syst. Evol. Microbiol.">
        <title>The Global Catalogue of Microorganisms (GCM) 10K type strain sequencing project: providing services to taxonomists for standard genome sequencing and annotation.</title>
        <authorList>
            <consortium name="The Broad Institute Genomics Platform"/>
            <consortium name="The Broad Institute Genome Sequencing Center for Infectious Disease"/>
            <person name="Wu L."/>
            <person name="Ma J."/>
        </authorList>
    </citation>
    <scope>NUCLEOTIDE SEQUENCE [LARGE SCALE GENOMIC DNA]</scope>
    <source>
        <strain evidence="3">JCM 18287</strain>
    </source>
</reference>
<sequence>MSKVNRNLIYDVGMHKGEDTAFYLKKGFSVIAFEADPDLIASCKERFQEKIKENKLIIVEGAIVNDNVSTKTIKFYQNQNNSVWNTVVEDWSARNETFGTPSSIISVPTVNFKKCIEKFGMPHYMKIDIEGMDLVCLETLSHFENKPNYISIESEKVNFSNLIKEFKLLERLGYNKFKVINQGDVPKQKEPLKSVEGQTLNYVFEPGSSGLFGNDFEGSWISKRMAILKYRFIFFGYKLFGDHSKIKKWRIIKLFKRVMVKLLRTESVPGWYDTHAIHSSYNKLP</sequence>
<dbReference type="SUPFAM" id="SSF53335">
    <property type="entry name" value="S-adenosyl-L-methionine-dependent methyltransferases"/>
    <property type="match status" value="1"/>
</dbReference>
<dbReference type="RefSeq" id="WP_345168414.1">
    <property type="nucleotide sequence ID" value="NZ_BAABJK010000006.1"/>
</dbReference>
<keyword evidence="3" id="KW-1185">Reference proteome</keyword>
<protein>
    <submittedName>
        <fullName evidence="2">FkbM family methyltransferase</fullName>
    </submittedName>
</protein>
<gene>
    <name evidence="2" type="ORF">GCM10023315_21890</name>
</gene>
<dbReference type="InterPro" id="IPR029063">
    <property type="entry name" value="SAM-dependent_MTases_sf"/>
</dbReference>
<evidence type="ECO:0000259" key="1">
    <source>
        <dbReference type="Pfam" id="PF05050"/>
    </source>
</evidence>
<feature type="domain" description="Methyltransferase FkbM" evidence="1">
    <location>
        <begin position="11"/>
        <end position="174"/>
    </location>
</feature>
<comment type="caution">
    <text evidence="2">The sequence shown here is derived from an EMBL/GenBank/DDBJ whole genome shotgun (WGS) entry which is preliminary data.</text>
</comment>
<dbReference type="Pfam" id="PF05050">
    <property type="entry name" value="Methyltransf_21"/>
    <property type="match status" value="1"/>
</dbReference>
<dbReference type="Gene3D" id="3.40.50.150">
    <property type="entry name" value="Vaccinia Virus protein VP39"/>
    <property type="match status" value="1"/>
</dbReference>
<dbReference type="EMBL" id="BAABJK010000006">
    <property type="protein sequence ID" value="GAA4971400.1"/>
    <property type="molecule type" value="Genomic_DNA"/>
</dbReference>
<keyword evidence="2" id="KW-0808">Transferase</keyword>
<keyword evidence="2" id="KW-0489">Methyltransferase</keyword>
<proteinExistence type="predicted"/>
<organism evidence="2 3">
    <name type="scientific">Algibacter aquimarinus</name>
    <dbReference type="NCBI Taxonomy" id="1136748"/>
    <lineage>
        <taxon>Bacteria</taxon>
        <taxon>Pseudomonadati</taxon>
        <taxon>Bacteroidota</taxon>
        <taxon>Flavobacteriia</taxon>
        <taxon>Flavobacteriales</taxon>
        <taxon>Flavobacteriaceae</taxon>
        <taxon>Algibacter</taxon>
    </lineage>
</organism>
<dbReference type="NCBIfam" id="TIGR01444">
    <property type="entry name" value="fkbM_fam"/>
    <property type="match status" value="1"/>
</dbReference>
<accession>A0ABP9HIF5</accession>